<reference evidence="3" key="1">
    <citation type="submission" date="2016-06" db="EMBL/GenBank/DDBJ databases">
        <title>Parallel loss of symbiosis genes in relatives of nitrogen-fixing non-legume Parasponia.</title>
        <authorList>
            <person name="Van Velzen R."/>
            <person name="Holmer R."/>
            <person name="Bu F."/>
            <person name="Rutten L."/>
            <person name="Van Zeijl A."/>
            <person name="Liu W."/>
            <person name="Santuari L."/>
            <person name="Cao Q."/>
            <person name="Sharma T."/>
            <person name="Shen D."/>
            <person name="Roswanjaya Y."/>
            <person name="Wardhani T."/>
            <person name="Kalhor M.S."/>
            <person name="Jansen J."/>
            <person name="Van den Hoogen J."/>
            <person name="Gungor B."/>
            <person name="Hartog M."/>
            <person name="Hontelez J."/>
            <person name="Verver J."/>
            <person name="Yang W.-C."/>
            <person name="Schijlen E."/>
            <person name="Repin R."/>
            <person name="Schilthuizen M."/>
            <person name="Schranz E."/>
            <person name="Heidstra R."/>
            <person name="Miyata K."/>
            <person name="Fedorova E."/>
            <person name="Kohlen W."/>
            <person name="Bisseling T."/>
            <person name="Smit S."/>
            <person name="Geurts R."/>
        </authorList>
    </citation>
    <scope>NUCLEOTIDE SEQUENCE [LARGE SCALE GENOMIC DNA]</scope>
    <source>
        <strain evidence="3">cv. WU1-14</strain>
    </source>
</reference>
<organism evidence="2 3">
    <name type="scientific">Parasponia andersonii</name>
    <name type="common">Sponia andersonii</name>
    <dbReference type="NCBI Taxonomy" id="3476"/>
    <lineage>
        <taxon>Eukaryota</taxon>
        <taxon>Viridiplantae</taxon>
        <taxon>Streptophyta</taxon>
        <taxon>Embryophyta</taxon>
        <taxon>Tracheophyta</taxon>
        <taxon>Spermatophyta</taxon>
        <taxon>Magnoliopsida</taxon>
        <taxon>eudicotyledons</taxon>
        <taxon>Gunneridae</taxon>
        <taxon>Pentapetalae</taxon>
        <taxon>rosids</taxon>
        <taxon>fabids</taxon>
        <taxon>Rosales</taxon>
        <taxon>Cannabaceae</taxon>
        <taxon>Parasponia</taxon>
    </lineage>
</organism>
<evidence type="ECO:0000256" key="1">
    <source>
        <dbReference type="SAM" id="MobiDB-lite"/>
    </source>
</evidence>
<keyword evidence="3" id="KW-1185">Reference proteome</keyword>
<feature type="compositionally biased region" description="Basic and acidic residues" evidence="1">
    <location>
        <begin position="97"/>
        <end position="110"/>
    </location>
</feature>
<comment type="caution">
    <text evidence="2">The sequence shown here is derived from an EMBL/GenBank/DDBJ whole genome shotgun (WGS) entry which is preliminary data.</text>
</comment>
<sequence length="158" mass="17946">MTSILARNFDDSNFGPPSFLLGNSDSENPIVHVGLELIDLGVIRELETGHEATTVSADLKNPLVLKLEEHVFVGEAWERSSQDVGIGRFAPVDPGIDRRSSQIESRENAGKRRGGERKIPEWVPEVERKWVEEAGSLVIVADWDDRHLWFVLKGFWWW</sequence>
<protein>
    <submittedName>
        <fullName evidence="2">Uncharacterized protein</fullName>
    </submittedName>
</protein>
<dbReference type="OrthoDB" id="1743262at2759"/>
<proteinExistence type="predicted"/>
<dbReference type="AlphaFoldDB" id="A0A2P5DC20"/>
<evidence type="ECO:0000313" key="3">
    <source>
        <dbReference type="Proteomes" id="UP000237105"/>
    </source>
</evidence>
<dbReference type="Proteomes" id="UP000237105">
    <property type="component" value="Unassembled WGS sequence"/>
</dbReference>
<evidence type="ECO:0000313" key="2">
    <source>
        <dbReference type="EMBL" id="PON70836.1"/>
    </source>
</evidence>
<feature type="region of interest" description="Disordered" evidence="1">
    <location>
        <begin position="97"/>
        <end position="116"/>
    </location>
</feature>
<accession>A0A2P5DC20</accession>
<name>A0A2P5DC20_PARAD</name>
<gene>
    <name evidence="2" type="ORF">PanWU01x14_078620</name>
</gene>
<dbReference type="EMBL" id="JXTB01000048">
    <property type="protein sequence ID" value="PON70836.1"/>
    <property type="molecule type" value="Genomic_DNA"/>
</dbReference>